<dbReference type="PANTHER" id="PTHR30055">
    <property type="entry name" value="HTH-TYPE TRANSCRIPTIONAL REGULATOR RUTR"/>
    <property type="match status" value="1"/>
</dbReference>
<dbReference type="GO" id="GO:0000976">
    <property type="term" value="F:transcription cis-regulatory region binding"/>
    <property type="evidence" value="ECO:0007669"/>
    <property type="project" value="TreeGrafter"/>
</dbReference>
<dbReference type="PROSITE" id="PS50977">
    <property type="entry name" value="HTH_TETR_2"/>
    <property type="match status" value="1"/>
</dbReference>
<dbReference type="InterPro" id="IPR050109">
    <property type="entry name" value="HTH-type_TetR-like_transc_reg"/>
</dbReference>
<dbReference type="GO" id="GO:0003700">
    <property type="term" value="F:DNA-binding transcription factor activity"/>
    <property type="evidence" value="ECO:0007669"/>
    <property type="project" value="TreeGrafter"/>
</dbReference>
<organism evidence="3">
    <name type="scientific">freshwater metagenome</name>
    <dbReference type="NCBI Taxonomy" id="449393"/>
    <lineage>
        <taxon>unclassified sequences</taxon>
        <taxon>metagenomes</taxon>
        <taxon>ecological metagenomes</taxon>
    </lineage>
</organism>
<proteinExistence type="predicted"/>
<sequence>MPANRRTIPRPERVDAIVNAARLRFETQGYKDTSLGDIAKDLKIKPGAIHWYYPTKDDLFAAVTRRIIEDTRAAVTSELGDDAPPMEVLVRFLSASEASRGLHIDAHDRLNESAAVAEVHDEFHRWLDGLLLSIVRPRLGPDQDLELIAEVAHIMFEGLLASTMERDRPFEELVQFLVDMLVATAPQAALAARRTAPSTRKRAD</sequence>
<feature type="domain" description="HTH tetR-type" evidence="2">
    <location>
        <begin position="11"/>
        <end position="71"/>
    </location>
</feature>
<dbReference type="InterPro" id="IPR001647">
    <property type="entry name" value="HTH_TetR"/>
</dbReference>
<gene>
    <name evidence="3" type="ORF">UFOPK1493_00350</name>
</gene>
<dbReference type="PANTHER" id="PTHR30055:SF226">
    <property type="entry name" value="HTH-TYPE TRANSCRIPTIONAL REGULATOR PKSA"/>
    <property type="match status" value="1"/>
</dbReference>
<evidence type="ECO:0000313" key="3">
    <source>
        <dbReference type="EMBL" id="CAB4541572.1"/>
    </source>
</evidence>
<dbReference type="SUPFAM" id="SSF46689">
    <property type="entry name" value="Homeodomain-like"/>
    <property type="match status" value="1"/>
</dbReference>
<evidence type="ECO:0000259" key="2">
    <source>
        <dbReference type="PROSITE" id="PS50977"/>
    </source>
</evidence>
<accession>A0A6J6BRE5</accession>
<evidence type="ECO:0000256" key="1">
    <source>
        <dbReference type="ARBA" id="ARBA00023125"/>
    </source>
</evidence>
<dbReference type="Gene3D" id="1.10.357.10">
    <property type="entry name" value="Tetracycline Repressor, domain 2"/>
    <property type="match status" value="1"/>
</dbReference>
<dbReference type="AlphaFoldDB" id="A0A6J6BRE5"/>
<dbReference type="Pfam" id="PF00440">
    <property type="entry name" value="TetR_N"/>
    <property type="match status" value="1"/>
</dbReference>
<dbReference type="InterPro" id="IPR009057">
    <property type="entry name" value="Homeodomain-like_sf"/>
</dbReference>
<dbReference type="EMBL" id="CAEZSR010000006">
    <property type="protein sequence ID" value="CAB4541572.1"/>
    <property type="molecule type" value="Genomic_DNA"/>
</dbReference>
<name>A0A6J6BRE5_9ZZZZ</name>
<keyword evidence="1" id="KW-0238">DNA-binding</keyword>
<reference evidence="3" key="1">
    <citation type="submission" date="2020-05" db="EMBL/GenBank/DDBJ databases">
        <authorList>
            <person name="Chiriac C."/>
            <person name="Salcher M."/>
            <person name="Ghai R."/>
            <person name="Kavagutti S V."/>
        </authorList>
    </citation>
    <scope>NUCLEOTIDE SEQUENCE</scope>
</reference>
<protein>
    <submittedName>
        <fullName evidence="3">Unannotated protein</fullName>
    </submittedName>
</protein>